<evidence type="ECO:0000256" key="7">
    <source>
        <dbReference type="ARBA" id="ARBA00023239"/>
    </source>
</evidence>
<comment type="similarity">
    <text evidence="1 9">Belongs to the IlvD/Edd family.</text>
</comment>
<dbReference type="PANTHER" id="PTHR43661">
    <property type="entry name" value="D-XYLONATE DEHYDRATASE"/>
    <property type="match status" value="1"/>
</dbReference>
<feature type="binding site" evidence="9">
    <location>
        <position position="221"/>
    </location>
    <ligand>
        <name>[4Fe-4S] cluster</name>
        <dbReference type="ChEBI" id="CHEBI:49883"/>
    </ligand>
</feature>
<comment type="cofactor">
    <cofactor evidence="9">
        <name>[4Fe-4S] cluster</name>
        <dbReference type="ChEBI" id="CHEBI:49883"/>
    </cofactor>
    <text evidence="9">Binds 1 [4Fe-4S] cluster.</text>
</comment>
<dbReference type="PROSITE" id="PS00886">
    <property type="entry name" value="ILVD_EDD_1"/>
    <property type="match status" value="1"/>
</dbReference>
<evidence type="ECO:0000256" key="4">
    <source>
        <dbReference type="ARBA" id="ARBA00023004"/>
    </source>
</evidence>
<dbReference type="RefSeq" id="WP_267928672.1">
    <property type="nucleotide sequence ID" value="NZ_AP024233.1"/>
</dbReference>
<comment type="catalytic activity">
    <reaction evidence="9">
        <text>6-phospho-D-gluconate = 2-dehydro-3-deoxy-6-phospho-D-gluconate + H2O</text>
        <dbReference type="Rhea" id="RHEA:17277"/>
        <dbReference type="ChEBI" id="CHEBI:15377"/>
        <dbReference type="ChEBI" id="CHEBI:57569"/>
        <dbReference type="ChEBI" id="CHEBI:58759"/>
        <dbReference type="EC" id="4.2.1.12"/>
    </reaction>
</comment>
<feature type="domain" description="Dihydroxy-acid/6-phosphogluconate dehydratase N-terminal" evidence="11">
    <location>
        <begin position="66"/>
        <end position="378"/>
    </location>
</feature>
<dbReference type="InterPro" id="IPR056740">
    <property type="entry name" value="ILV_EDD_C"/>
</dbReference>
<dbReference type="InterPro" id="IPR037237">
    <property type="entry name" value="IlvD/EDD_N"/>
</dbReference>
<accession>A0A915XJK1</accession>
<dbReference type="SUPFAM" id="SSF143975">
    <property type="entry name" value="IlvD/EDD N-terminal domain-like"/>
    <property type="match status" value="1"/>
</dbReference>
<protein>
    <recommendedName>
        <fullName evidence="9 10">Phosphogluconate dehydratase</fullName>
        <ecNumber evidence="9 10">4.2.1.12</ecNumber>
    </recommendedName>
</protein>
<evidence type="ECO:0000256" key="8">
    <source>
        <dbReference type="ARBA" id="ARBA00023277"/>
    </source>
</evidence>
<dbReference type="EC" id="4.2.1.12" evidence="9 10"/>
<dbReference type="PROSITE" id="PS00887">
    <property type="entry name" value="ILVD_EDD_2"/>
    <property type="match status" value="1"/>
</dbReference>
<dbReference type="AlphaFoldDB" id="A0A915XJK1"/>
<evidence type="ECO:0000256" key="3">
    <source>
        <dbReference type="ARBA" id="ARBA00022723"/>
    </source>
</evidence>
<reference evidence="13" key="1">
    <citation type="submission" date="2020-12" db="EMBL/GenBank/DDBJ databases">
        <title>Desulfobium dissulfuricans gen. nov., sp. nov., a novel mesophilic, sulfate-reducing bacterium isolated from a deep-sea hydrothermal vent.</title>
        <authorList>
            <person name="Hashimoto Y."/>
            <person name="Tame A."/>
            <person name="Sawayama S."/>
            <person name="Miyazaki J."/>
            <person name="Takai K."/>
            <person name="Nakagawa S."/>
        </authorList>
    </citation>
    <scope>NUCLEOTIDE SEQUENCE</scope>
    <source>
        <strain evidence="13">GF1</strain>
    </source>
</reference>
<dbReference type="KEGG" id="ddu:GF1_11480"/>
<keyword evidence="5 9" id="KW-0411">Iron-sulfur</keyword>
<keyword evidence="6 9" id="KW-0311">Gluconate utilization</keyword>
<keyword evidence="14" id="KW-1185">Reference proteome</keyword>
<feature type="domain" description="Dihydroxy-acid/6-phosphogluconate dehydratase C-terminal" evidence="12">
    <location>
        <begin position="405"/>
        <end position="598"/>
    </location>
</feature>
<keyword evidence="7 9" id="KW-0456">Lyase</keyword>
<comment type="pathway">
    <text evidence="9">Carbohydrate metabolism; Entner-Doudoroff pathway.</text>
</comment>
<dbReference type="Gene3D" id="3.50.30.80">
    <property type="entry name" value="IlvD/EDD C-terminal domain-like"/>
    <property type="match status" value="1"/>
</dbReference>
<gene>
    <name evidence="9 13" type="primary">edd</name>
    <name evidence="13" type="ORF">GF1_11480</name>
</gene>
<evidence type="ECO:0000256" key="5">
    <source>
        <dbReference type="ARBA" id="ARBA00023014"/>
    </source>
</evidence>
<dbReference type="GO" id="GO:0009255">
    <property type="term" value="P:Entner-Doudoroff pathway through 6-phosphogluconate"/>
    <property type="evidence" value="ECO:0007669"/>
    <property type="project" value="UniProtKB-UniRule"/>
</dbReference>
<evidence type="ECO:0000256" key="2">
    <source>
        <dbReference type="ARBA" id="ARBA00022485"/>
    </source>
</evidence>
<dbReference type="GO" id="GO:0005829">
    <property type="term" value="C:cytosol"/>
    <property type="evidence" value="ECO:0007669"/>
    <property type="project" value="TreeGrafter"/>
</dbReference>
<dbReference type="PANTHER" id="PTHR43661:SF1">
    <property type="entry name" value="PHOSPHOGLUCONATE DEHYDRATASE"/>
    <property type="match status" value="1"/>
</dbReference>
<evidence type="ECO:0000259" key="11">
    <source>
        <dbReference type="Pfam" id="PF00920"/>
    </source>
</evidence>
<dbReference type="InterPro" id="IPR004786">
    <property type="entry name" value="6-phosphgluc_deHydtase"/>
</dbReference>
<comment type="function">
    <text evidence="9">Catalyzes the dehydration of 6-phospho-D-gluconate to 2-dehydro-3-deoxy-6-phospho-D-gluconate.</text>
</comment>
<dbReference type="GO" id="GO:0051539">
    <property type="term" value="F:4 iron, 4 sulfur cluster binding"/>
    <property type="evidence" value="ECO:0007669"/>
    <property type="project" value="UniProtKB-UniRule"/>
</dbReference>
<organism evidence="13 14">
    <name type="scientific">Desulfolithobacter dissulfuricans</name>
    <dbReference type="NCBI Taxonomy" id="2795293"/>
    <lineage>
        <taxon>Bacteria</taxon>
        <taxon>Pseudomonadati</taxon>
        <taxon>Thermodesulfobacteriota</taxon>
        <taxon>Desulfobulbia</taxon>
        <taxon>Desulfobulbales</taxon>
        <taxon>Desulfobulbaceae</taxon>
        <taxon>Desulfolithobacter</taxon>
    </lineage>
</organism>
<keyword evidence="4 9" id="KW-0408">Iron</keyword>
<name>A0A915XJK1_9BACT</name>
<feature type="binding site" evidence="9">
    <location>
        <position position="154"/>
    </location>
    <ligand>
        <name>[4Fe-4S] cluster</name>
        <dbReference type="ChEBI" id="CHEBI:49883"/>
    </ligand>
</feature>
<dbReference type="InterPro" id="IPR042096">
    <property type="entry name" value="Dihydro-acid_dehy_C"/>
</dbReference>
<dbReference type="HAMAP" id="MF_02094">
    <property type="entry name" value="Edd"/>
    <property type="match status" value="1"/>
</dbReference>
<proteinExistence type="inferred from homology"/>
<evidence type="ECO:0000313" key="14">
    <source>
        <dbReference type="Proteomes" id="UP001063350"/>
    </source>
</evidence>
<dbReference type="NCBIfam" id="TIGR01196">
    <property type="entry name" value="edd"/>
    <property type="match status" value="1"/>
</dbReference>
<evidence type="ECO:0000256" key="10">
    <source>
        <dbReference type="NCBIfam" id="TIGR01196"/>
    </source>
</evidence>
<dbReference type="GO" id="GO:0046872">
    <property type="term" value="F:metal ion binding"/>
    <property type="evidence" value="ECO:0007669"/>
    <property type="project" value="UniProtKB-KW"/>
</dbReference>
<dbReference type="GO" id="GO:0004456">
    <property type="term" value="F:phosphogluconate dehydratase activity"/>
    <property type="evidence" value="ECO:0007669"/>
    <property type="project" value="UniProtKB-UniRule"/>
</dbReference>
<sequence>MHPTVVQVTNRIIERSRKNREAYLQRMEAARGQGVFRARLPCSNLAHDLAACKDTWCSDLLEEKAPAIGIITSYNDLVSAHQPYGSYPQIIREAVAEAGGVAQVAGGVPAMCDGITQGEPGMDLSLMSRDVIALSTVIGLSHNVFDGVLLLGVCDKIVPGLLMGGLQFGHLPMILVPAGPMPPGLPNREKARVRELYAQGRISRKEMLAAELAAYHSPGTCTFYGTANSNQLMAEMLGLHLPGASFVGAGTPLREQLTRAAARRATEITHLGEEYIPLGRVICEQSVVNAMVGLLATGGSTNETMHLVAIARAAGIRINWDDFGDLSEVVPLLVRIYPNGPGDINSFQQAGGMALLIRELLANGLVHDDVQTVAGFGLSRYLKRPVLRDGRLVWEEGPEESSDPEVMATASRPFADKGGIKVLSGNLGRAIMKISSLADGENTLIEAPAMVFDSQQELEEAFHAGRLDRDLVAVVRFQGPQANGMPELHKLITFLSIIMDRGFTVGLVTDGRLSGASGKVPFAIHCTPEAFCGGMLAKVRDGDPIRLDARHSRLELLVDDRELEAREFATPNLEAHRYGFGRQIFAPLRRDLLGAEEGGTSLFTYVHESCHVVFPKDN</sequence>
<evidence type="ECO:0000256" key="6">
    <source>
        <dbReference type="ARBA" id="ARBA00023064"/>
    </source>
</evidence>
<dbReference type="InterPro" id="IPR020558">
    <property type="entry name" value="DiOHA_6PGluconate_deHydtase_CS"/>
</dbReference>
<dbReference type="Pfam" id="PF00920">
    <property type="entry name" value="ILVD_EDD_N"/>
    <property type="match status" value="1"/>
</dbReference>
<evidence type="ECO:0000256" key="9">
    <source>
        <dbReference type="HAMAP-Rule" id="MF_02094"/>
    </source>
</evidence>
<dbReference type="Pfam" id="PF24877">
    <property type="entry name" value="ILV_EDD_C"/>
    <property type="match status" value="1"/>
</dbReference>
<keyword evidence="2 9" id="KW-0004">4Fe-4S</keyword>
<keyword evidence="3 9" id="KW-0479">Metal-binding</keyword>
<evidence type="ECO:0000256" key="1">
    <source>
        <dbReference type="ARBA" id="ARBA00006486"/>
    </source>
</evidence>
<dbReference type="SUPFAM" id="SSF52016">
    <property type="entry name" value="LeuD/IlvD-like"/>
    <property type="match status" value="1"/>
</dbReference>
<dbReference type="InterPro" id="IPR000581">
    <property type="entry name" value="ILV_EDD_N"/>
</dbReference>
<dbReference type="GO" id="GO:0019521">
    <property type="term" value="P:D-gluconate metabolic process"/>
    <property type="evidence" value="ECO:0007669"/>
    <property type="project" value="UniProtKB-KW"/>
</dbReference>
<dbReference type="Proteomes" id="UP001063350">
    <property type="component" value="Chromosome"/>
</dbReference>
<dbReference type="EMBL" id="AP024233">
    <property type="protein sequence ID" value="BCO08772.1"/>
    <property type="molecule type" value="Genomic_DNA"/>
</dbReference>
<keyword evidence="8 9" id="KW-0119">Carbohydrate metabolism</keyword>
<evidence type="ECO:0000259" key="12">
    <source>
        <dbReference type="Pfam" id="PF24877"/>
    </source>
</evidence>
<evidence type="ECO:0000313" key="13">
    <source>
        <dbReference type="EMBL" id="BCO08772.1"/>
    </source>
</evidence>